<organism evidence="1 2">
    <name type="scientific">Paenibacillus donghaensis</name>
    <dbReference type="NCBI Taxonomy" id="414771"/>
    <lineage>
        <taxon>Bacteria</taxon>
        <taxon>Bacillati</taxon>
        <taxon>Bacillota</taxon>
        <taxon>Bacilli</taxon>
        <taxon>Bacillales</taxon>
        <taxon>Paenibacillaceae</taxon>
        <taxon>Paenibacillus</taxon>
    </lineage>
</organism>
<sequence length="150" mass="16040">MAETGVFPVHKNKFKVGTKGRASTATEMVVVKDLETFAPSIDGNTEEWTPMDQEGWIRRAVTGKGLTFSFSGKRQYGDPGNDYIAGLLLGTGQEVETKFEWEMPSGAKLTMNCVINLTTPAGGDSTNIDGLEFELLSDGKPTFTAAPGGA</sequence>
<name>A0A2Z2KA20_9BACL</name>
<reference evidence="1 2" key="1">
    <citation type="submission" date="2017-06" db="EMBL/GenBank/DDBJ databases">
        <title>Complete genome sequence of Paenibacillus donghaensis KCTC 13049T isolated from East Sea sediment, South Korea.</title>
        <authorList>
            <person name="Jung B.K."/>
            <person name="Hong S.-J."/>
            <person name="Shin J.-H."/>
        </authorList>
    </citation>
    <scope>NUCLEOTIDE SEQUENCE [LARGE SCALE GENOMIC DNA]</scope>
    <source>
        <strain evidence="1 2">KCTC 13049</strain>
    </source>
</reference>
<dbReference type="EMBL" id="CP021780">
    <property type="protein sequence ID" value="ASA22317.1"/>
    <property type="molecule type" value="Genomic_DNA"/>
</dbReference>
<proteinExistence type="predicted"/>
<protein>
    <recommendedName>
        <fullName evidence="3">Phage tail protein</fullName>
    </recommendedName>
</protein>
<dbReference type="RefSeq" id="WP_087916316.1">
    <property type="nucleotide sequence ID" value="NZ_CP021780.1"/>
</dbReference>
<dbReference type="AlphaFoldDB" id="A0A2Z2KA20"/>
<evidence type="ECO:0000313" key="1">
    <source>
        <dbReference type="EMBL" id="ASA22317.1"/>
    </source>
</evidence>
<accession>A0A2Z2KA20</accession>
<dbReference type="OrthoDB" id="2043960at2"/>
<gene>
    <name evidence="1" type="ORF">B9T62_16905</name>
</gene>
<keyword evidence="2" id="KW-1185">Reference proteome</keyword>
<evidence type="ECO:0008006" key="3">
    <source>
        <dbReference type="Google" id="ProtNLM"/>
    </source>
</evidence>
<dbReference type="NCBIfam" id="NF047353">
    <property type="entry name" value="tube_lmo2291"/>
    <property type="match status" value="1"/>
</dbReference>
<dbReference type="Proteomes" id="UP000249890">
    <property type="component" value="Chromosome"/>
</dbReference>
<evidence type="ECO:0000313" key="2">
    <source>
        <dbReference type="Proteomes" id="UP000249890"/>
    </source>
</evidence>
<dbReference type="KEGG" id="pdh:B9T62_16905"/>